<evidence type="ECO:0000313" key="3">
    <source>
        <dbReference type="Proteomes" id="UP000007797"/>
    </source>
</evidence>
<dbReference type="GeneID" id="14872672"/>
<name>F4PQX8_CACFS</name>
<reference evidence="3" key="1">
    <citation type="journal article" date="2011" name="Genome Res.">
        <title>Phylogeny-wide analysis of social amoeba genomes highlights ancient origins for complex intercellular communication.</title>
        <authorList>
            <person name="Heidel A.J."/>
            <person name="Lawal H.M."/>
            <person name="Felder M."/>
            <person name="Schilde C."/>
            <person name="Helps N.R."/>
            <person name="Tunggal B."/>
            <person name="Rivero F."/>
            <person name="John U."/>
            <person name="Schleicher M."/>
            <person name="Eichinger L."/>
            <person name="Platzer M."/>
            <person name="Noegel A.A."/>
            <person name="Schaap P."/>
            <person name="Gloeckner G."/>
        </authorList>
    </citation>
    <scope>NUCLEOTIDE SEQUENCE [LARGE SCALE GENOMIC DNA]</scope>
    <source>
        <strain evidence="3">SH3</strain>
    </source>
</reference>
<feature type="signal peptide" evidence="1">
    <location>
        <begin position="1"/>
        <end position="18"/>
    </location>
</feature>
<keyword evidence="1" id="KW-0732">Signal</keyword>
<proteinExistence type="predicted"/>
<dbReference type="AlphaFoldDB" id="F4PQX8"/>
<sequence length="95" mass="10678">MFGLILLFLSDPISPTQFDPLAIGEKHNQQRSHTRHTTTTKPPVSLYALTTSIWIETAKATTSCPPPLDQATPVCRRHVYIAKNIQEFNDTKQSD</sequence>
<protein>
    <submittedName>
        <fullName evidence="2">Uncharacterized protein</fullName>
    </submittedName>
</protein>
<accession>F4PQX8</accession>
<dbReference type="KEGG" id="dfa:DFA_01120"/>
<dbReference type="RefSeq" id="XP_004359093.1">
    <property type="nucleotide sequence ID" value="XM_004359036.1"/>
</dbReference>
<evidence type="ECO:0000256" key="1">
    <source>
        <dbReference type="SAM" id="SignalP"/>
    </source>
</evidence>
<dbReference type="Proteomes" id="UP000007797">
    <property type="component" value="Unassembled WGS sequence"/>
</dbReference>
<feature type="chain" id="PRO_5003315591" evidence="1">
    <location>
        <begin position="19"/>
        <end position="95"/>
    </location>
</feature>
<dbReference type="EMBL" id="GL883010">
    <property type="protein sequence ID" value="EGG21243.1"/>
    <property type="molecule type" value="Genomic_DNA"/>
</dbReference>
<organism evidence="2 3">
    <name type="scientific">Cavenderia fasciculata</name>
    <name type="common">Slime mold</name>
    <name type="synonym">Dictyostelium fasciculatum</name>
    <dbReference type="NCBI Taxonomy" id="261658"/>
    <lineage>
        <taxon>Eukaryota</taxon>
        <taxon>Amoebozoa</taxon>
        <taxon>Evosea</taxon>
        <taxon>Eumycetozoa</taxon>
        <taxon>Dictyostelia</taxon>
        <taxon>Acytosteliales</taxon>
        <taxon>Cavenderiaceae</taxon>
        <taxon>Cavenderia</taxon>
    </lineage>
</organism>
<keyword evidence="3" id="KW-1185">Reference proteome</keyword>
<evidence type="ECO:0000313" key="2">
    <source>
        <dbReference type="EMBL" id="EGG21243.1"/>
    </source>
</evidence>
<gene>
    <name evidence="2" type="ORF">DFA_01120</name>
</gene>